<reference evidence="1 2" key="1">
    <citation type="journal article" date="2015" name="Stand. Genomic Sci.">
        <title>Genomic Encyclopedia of Bacterial and Archaeal Type Strains, Phase III: the genomes of soil and plant-associated and newly described type strains.</title>
        <authorList>
            <person name="Whitman W.B."/>
            <person name="Woyke T."/>
            <person name="Klenk H.P."/>
            <person name="Zhou Y."/>
            <person name="Lilburn T.G."/>
            <person name="Beck B.J."/>
            <person name="De Vos P."/>
            <person name="Vandamme P."/>
            <person name="Eisen J.A."/>
            <person name="Garrity G."/>
            <person name="Hugenholtz P."/>
            <person name="Kyrpides N.C."/>
        </authorList>
    </citation>
    <scope>NUCLEOTIDE SEQUENCE [LARGE SCALE GENOMIC DNA]</scope>
    <source>
        <strain evidence="1 2">CGMCC 1.10116</strain>
    </source>
</reference>
<dbReference type="RefSeq" id="WP_144451064.1">
    <property type="nucleotide sequence ID" value="NZ_VLKZ01000007.1"/>
</dbReference>
<dbReference type="AlphaFoldDB" id="A0A562QEV8"/>
<accession>A0A562QEV8</accession>
<sequence>MNNVKEFTVQNYYLVEIDHVGGVDPRNKVTKWSWDVYIATNEKEEYRGKALAPGRGVEVPWTVLGKKDLLEEMIEMCQQHMPKHP</sequence>
<dbReference type="EMBL" id="VLKZ01000007">
    <property type="protein sequence ID" value="TWI55271.1"/>
    <property type="molecule type" value="Genomic_DNA"/>
</dbReference>
<name>A0A562QEV8_9BACI</name>
<evidence type="ECO:0000313" key="2">
    <source>
        <dbReference type="Proteomes" id="UP000315711"/>
    </source>
</evidence>
<organism evidence="1 2">
    <name type="scientific">Halalkalibacter nanhaiisediminis</name>
    <dbReference type="NCBI Taxonomy" id="688079"/>
    <lineage>
        <taxon>Bacteria</taxon>
        <taxon>Bacillati</taxon>
        <taxon>Bacillota</taxon>
        <taxon>Bacilli</taxon>
        <taxon>Bacillales</taxon>
        <taxon>Bacillaceae</taxon>
        <taxon>Halalkalibacter</taxon>
    </lineage>
</organism>
<dbReference type="Proteomes" id="UP000315711">
    <property type="component" value="Unassembled WGS sequence"/>
</dbReference>
<dbReference type="OrthoDB" id="2931998at2"/>
<protein>
    <submittedName>
        <fullName evidence="1">Uncharacterized protein</fullName>
    </submittedName>
</protein>
<evidence type="ECO:0000313" key="1">
    <source>
        <dbReference type="EMBL" id="TWI55271.1"/>
    </source>
</evidence>
<comment type="caution">
    <text evidence="1">The sequence shown here is derived from an EMBL/GenBank/DDBJ whole genome shotgun (WGS) entry which is preliminary data.</text>
</comment>
<proteinExistence type="predicted"/>
<gene>
    <name evidence="1" type="ORF">IQ10_02818</name>
</gene>
<keyword evidence="2" id="KW-1185">Reference proteome</keyword>